<proteinExistence type="predicted"/>
<reference evidence="1 2" key="1">
    <citation type="journal article" date="2024" name="IMA Fungus">
        <title>IMA Genome - F19 : A genome assembly and annotation guide to empower mycologists, including annotated draft genome sequences of Ceratocystis pirilliformis, Diaporthe australafricana, Fusarium ophioides, Paecilomyces lecythidis, and Sporothrix stenoceras.</title>
        <authorList>
            <person name="Aylward J."/>
            <person name="Wilson A.M."/>
            <person name="Visagie C.M."/>
            <person name="Spraker J."/>
            <person name="Barnes I."/>
            <person name="Buitendag C."/>
            <person name="Ceriani C."/>
            <person name="Del Mar Angel L."/>
            <person name="du Plessis D."/>
            <person name="Fuchs T."/>
            <person name="Gasser K."/>
            <person name="Kramer D."/>
            <person name="Li W."/>
            <person name="Munsamy K."/>
            <person name="Piso A."/>
            <person name="Price J.L."/>
            <person name="Sonnekus B."/>
            <person name="Thomas C."/>
            <person name="van der Nest A."/>
            <person name="van Dijk A."/>
            <person name="van Heerden A."/>
            <person name="van Vuuren N."/>
            <person name="Yilmaz N."/>
            <person name="Duong T.A."/>
            <person name="van der Merwe N.A."/>
            <person name="Wingfield M.J."/>
            <person name="Wingfield B.D."/>
        </authorList>
    </citation>
    <scope>NUCLEOTIDE SEQUENCE [LARGE SCALE GENOMIC DNA]</scope>
    <source>
        <strain evidence="1 2">CMW 18167</strain>
    </source>
</reference>
<dbReference type="Proteomes" id="UP001583193">
    <property type="component" value="Unassembled WGS sequence"/>
</dbReference>
<sequence>MLTGNNETMSFCYTRQKNEELDDRIQRLIEMVKQLRDSSLRLEAMSERLMRPIERRKDRTSGFDNLRHRFLSVFKRDKMNYENPLNTLTRPDEFWISEGNQTVHGGDCRRDAELYYPTGARQDFNVYTELYGFHPGVVRSIAYEPTINLLNAHASSLNSQLKPVSPRFRELFRDFVDALAESNYARGYLGDSTSKVTQAYWKFLQCLNEEVTEVEVINTIVRGKTETEGMGQCMY</sequence>
<evidence type="ECO:0000313" key="2">
    <source>
        <dbReference type="Proteomes" id="UP001583193"/>
    </source>
</evidence>
<keyword evidence="2" id="KW-1185">Reference proteome</keyword>
<accession>A0ABR3XQV5</accession>
<organism evidence="1 2">
    <name type="scientific">Paecilomyces lecythidis</name>
    <dbReference type="NCBI Taxonomy" id="3004212"/>
    <lineage>
        <taxon>Eukaryota</taxon>
        <taxon>Fungi</taxon>
        <taxon>Dikarya</taxon>
        <taxon>Ascomycota</taxon>
        <taxon>Pezizomycotina</taxon>
        <taxon>Eurotiomycetes</taxon>
        <taxon>Eurotiomycetidae</taxon>
        <taxon>Eurotiales</taxon>
        <taxon>Thermoascaceae</taxon>
        <taxon>Paecilomyces</taxon>
    </lineage>
</organism>
<evidence type="ECO:0000313" key="1">
    <source>
        <dbReference type="EMBL" id="KAL1878376.1"/>
    </source>
</evidence>
<protein>
    <submittedName>
        <fullName evidence="1">Uncharacterized protein</fullName>
    </submittedName>
</protein>
<comment type="caution">
    <text evidence="1">The sequence shown here is derived from an EMBL/GenBank/DDBJ whole genome shotgun (WGS) entry which is preliminary data.</text>
</comment>
<gene>
    <name evidence="1" type="ORF">Plec18167_004448</name>
</gene>
<name>A0ABR3XQV5_9EURO</name>
<dbReference type="EMBL" id="JAVDPF010000012">
    <property type="protein sequence ID" value="KAL1878376.1"/>
    <property type="molecule type" value="Genomic_DNA"/>
</dbReference>